<evidence type="ECO:0000313" key="2">
    <source>
        <dbReference type="Proteomes" id="UP000676169"/>
    </source>
</evidence>
<organism evidence="1 2">
    <name type="scientific">Luteolibacter ambystomatis</name>
    <dbReference type="NCBI Taxonomy" id="2824561"/>
    <lineage>
        <taxon>Bacteria</taxon>
        <taxon>Pseudomonadati</taxon>
        <taxon>Verrucomicrobiota</taxon>
        <taxon>Verrucomicrobiia</taxon>
        <taxon>Verrucomicrobiales</taxon>
        <taxon>Verrucomicrobiaceae</taxon>
        <taxon>Luteolibacter</taxon>
    </lineage>
</organism>
<dbReference type="RefSeq" id="WP_211630844.1">
    <property type="nucleotide sequence ID" value="NZ_CP073100.1"/>
</dbReference>
<name>A0A975G7E6_9BACT</name>
<dbReference type="Proteomes" id="UP000676169">
    <property type="component" value="Chromosome"/>
</dbReference>
<gene>
    <name evidence="1" type="ORF">KBB96_17815</name>
</gene>
<protein>
    <submittedName>
        <fullName evidence="1">DUF2164 domain-containing protein</fullName>
    </submittedName>
</protein>
<sequence length="84" mass="9705">MSLKLPSSERKDVLRSLGRYFTEELDTDLGDMQAGLLLDYILKEIAPLAYNQGVEDARRFLSDKMEDLSASCFEHGLTYWDKKR</sequence>
<reference evidence="1" key="1">
    <citation type="submission" date="2021-04" db="EMBL/GenBank/DDBJ databases">
        <title>Luteolibacter sp. 32A isolated from the skin of an Anderson's salamander (Ambystoma andersonii).</title>
        <authorList>
            <person name="Spergser J."/>
            <person name="Busse H.-J."/>
        </authorList>
    </citation>
    <scope>NUCLEOTIDE SEQUENCE</scope>
    <source>
        <strain evidence="1">32A</strain>
    </source>
</reference>
<evidence type="ECO:0000313" key="1">
    <source>
        <dbReference type="EMBL" id="QUE50704.1"/>
    </source>
</evidence>
<dbReference type="Pfam" id="PF09932">
    <property type="entry name" value="DUF2164"/>
    <property type="match status" value="1"/>
</dbReference>
<accession>A0A975G7E6</accession>
<dbReference type="AlphaFoldDB" id="A0A975G7E6"/>
<dbReference type="EMBL" id="CP073100">
    <property type="protein sequence ID" value="QUE50704.1"/>
    <property type="molecule type" value="Genomic_DNA"/>
</dbReference>
<dbReference type="KEGG" id="lamb:KBB96_17815"/>
<dbReference type="InterPro" id="IPR018680">
    <property type="entry name" value="DUF2164"/>
</dbReference>
<proteinExistence type="predicted"/>
<keyword evidence="2" id="KW-1185">Reference proteome</keyword>